<dbReference type="InterPro" id="IPR035906">
    <property type="entry name" value="MetI-like_sf"/>
</dbReference>
<comment type="similarity">
    <text evidence="2">Belongs to the binding-protein-dependent transport system permease family. CysTW subfamily.</text>
</comment>
<dbReference type="InterPro" id="IPR000515">
    <property type="entry name" value="MetI-like"/>
</dbReference>
<evidence type="ECO:0000256" key="5">
    <source>
        <dbReference type="ARBA" id="ARBA00022692"/>
    </source>
</evidence>
<dbReference type="EMBL" id="JAOVQM010000002">
    <property type="protein sequence ID" value="MCV2231936.1"/>
    <property type="molecule type" value="Genomic_DNA"/>
</dbReference>
<evidence type="ECO:0000256" key="2">
    <source>
        <dbReference type="ARBA" id="ARBA00007069"/>
    </source>
</evidence>
<sequence length="273" mass="30871">MKKAIPLKNKLSLRDLNLMGSPYYVVLFFLILIPLILILFYAFSERVNDLFISFSFNYFRQFLNEPAFIKTMLDSIKLAIYTTLVTLFIGYPTAYLITKSNKKTQTLLILMITAPMWVNMLLRTLAWKQIFEMLNASLLGTDIAIITGMVYVFLPFMVLPIYTVLSKIDPKLYEAADDLGANKFQTFLKVTLPLSITGVLSGITMVLLPAATTLVIPKYLGKNRYLIGNLIEDRFLTAGNWGYGSAIAIILSLVIMAMVIFTKKLDRNKGAKE</sequence>
<organism evidence="10 11">
    <name type="scientific">Paracholeplasma manati</name>
    <dbReference type="NCBI Taxonomy" id="591373"/>
    <lineage>
        <taxon>Bacteria</taxon>
        <taxon>Bacillati</taxon>
        <taxon>Mycoplasmatota</taxon>
        <taxon>Mollicutes</taxon>
        <taxon>Acholeplasmatales</taxon>
        <taxon>Acholeplasmataceae</taxon>
        <taxon>Paracholeplasma</taxon>
    </lineage>
</organism>
<evidence type="ECO:0000313" key="10">
    <source>
        <dbReference type="EMBL" id="MCV2231936.1"/>
    </source>
</evidence>
<dbReference type="PANTHER" id="PTHR42929">
    <property type="entry name" value="INNER MEMBRANE ABC TRANSPORTER PERMEASE PROTEIN YDCU-RELATED-RELATED"/>
    <property type="match status" value="1"/>
</dbReference>
<dbReference type="Proteomes" id="UP001177160">
    <property type="component" value="Unassembled WGS sequence"/>
</dbReference>
<feature type="transmembrane region" description="Helical" evidence="8">
    <location>
        <begin position="192"/>
        <end position="216"/>
    </location>
</feature>
<dbReference type="Pfam" id="PF00528">
    <property type="entry name" value="BPD_transp_1"/>
    <property type="match status" value="1"/>
</dbReference>
<dbReference type="Gene3D" id="1.10.3720.10">
    <property type="entry name" value="MetI-like"/>
    <property type="match status" value="1"/>
</dbReference>
<keyword evidence="11" id="KW-1185">Reference proteome</keyword>
<evidence type="ECO:0000256" key="4">
    <source>
        <dbReference type="ARBA" id="ARBA00022475"/>
    </source>
</evidence>
<feature type="transmembrane region" description="Helical" evidence="8">
    <location>
        <begin position="109"/>
        <end position="131"/>
    </location>
</feature>
<evidence type="ECO:0000313" key="11">
    <source>
        <dbReference type="Proteomes" id="UP001177160"/>
    </source>
</evidence>
<evidence type="ECO:0000256" key="8">
    <source>
        <dbReference type="RuleBase" id="RU363032"/>
    </source>
</evidence>
<evidence type="ECO:0000256" key="6">
    <source>
        <dbReference type="ARBA" id="ARBA00022989"/>
    </source>
</evidence>
<dbReference type="PROSITE" id="PS50928">
    <property type="entry name" value="ABC_TM1"/>
    <property type="match status" value="1"/>
</dbReference>
<reference evidence="10" key="1">
    <citation type="submission" date="2022-09" db="EMBL/GenBank/DDBJ databases">
        <title>Novel Mycoplasma species identified in domestic and wild animals.</title>
        <authorList>
            <person name="Volokhov D.V."/>
            <person name="Furtak V.A."/>
            <person name="Zagorodnyaya T.A."/>
        </authorList>
    </citation>
    <scope>NUCLEOTIDE SEQUENCE</scope>
    <source>
        <strain evidence="10">Oakley</strain>
    </source>
</reference>
<keyword evidence="7 8" id="KW-0472">Membrane</keyword>
<comment type="subcellular location">
    <subcellularLocation>
        <location evidence="1 8">Cell membrane</location>
        <topology evidence="1 8">Multi-pass membrane protein</topology>
    </subcellularLocation>
</comment>
<keyword evidence="5 8" id="KW-0812">Transmembrane</keyword>
<evidence type="ECO:0000256" key="7">
    <source>
        <dbReference type="ARBA" id="ARBA00023136"/>
    </source>
</evidence>
<feature type="domain" description="ABC transmembrane type-1" evidence="9">
    <location>
        <begin position="72"/>
        <end position="262"/>
    </location>
</feature>
<evidence type="ECO:0000256" key="1">
    <source>
        <dbReference type="ARBA" id="ARBA00004651"/>
    </source>
</evidence>
<feature type="transmembrane region" description="Helical" evidence="8">
    <location>
        <begin position="143"/>
        <end position="165"/>
    </location>
</feature>
<accession>A0ABT2Y5C7</accession>
<keyword evidence="6 8" id="KW-1133">Transmembrane helix</keyword>
<proteinExistence type="inferred from homology"/>
<feature type="transmembrane region" description="Helical" evidence="8">
    <location>
        <begin position="21"/>
        <end position="43"/>
    </location>
</feature>
<name>A0ABT2Y5C7_9MOLU</name>
<protein>
    <submittedName>
        <fullName evidence="10">ABC transporter permease</fullName>
    </submittedName>
</protein>
<evidence type="ECO:0000259" key="9">
    <source>
        <dbReference type="PROSITE" id="PS50928"/>
    </source>
</evidence>
<feature type="transmembrane region" description="Helical" evidence="8">
    <location>
        <begin position="78"/>
        <end position="97"/>
    </location>
</feature>
<comment type="caution">
    <text evidence="10">The sequence shown here is derived from an EMBL/GenBank/DDBJ whole genome shotgun (WGS) entry which is preliminary data.</text>
</comment>
<keyword evidence="3 8" id="KW-0813">Transport</keyword>
<dbReference type="SUPFAM" id="SSF161098">
    <property type="entry name" value="MetI-like"/>
    <property type="match status" value="1"/>
</dbReference>
<feature type="transmembrane region" description="Helical" evidence="8">
    <location>
        <begin position="241"/>
        <end position="262"/>
    </location>
</feature>
<gene>
    <name evidence="10" type="ORF">N7548_03745</name>
</gene>
<dbReference type="PANTHER" id="PTHR42929:SF1">
    <property type="entry name" value="INNER MEMBRANE ABC TRANSPORTER PERMEASE PROTEIN YDCU-RELATED"/>
    <property type="match status" value="1"/>
</dbReference>
<dbReference type="CDD" id="cd06261">
    <property type="entry name" value="TM_PBP2"/>
    <property type="match status" value="1"/>
</dbReference>
<evidence type="ECO:0000256" key="3">
    <source>
        <dbReference type="ARBA" id="ARBA00022448"/>
    </source>
</evidence>
<keyword evidence="4" id="KW-1003">Cell membrane</keyword>
<dbReference type="RefSeq" id="WP_263608089.1">
    <property type="nucleotide sequence ID" value="NZ_JAOVQM010000002.1"/>
</dbReference>